<dbReference type="NCBIfam" id="TIGR00082">
    <property type="entry name" value="rbfA"/>
    <property type="match status" value="1"/>
</dbReference>
<protein>
    <submittedName>
        <fullName evidence="3">Unannotated protein</fullName>
    </submittedName>
</protein>
<feature type="compositionally biased region" description="Basic and acidic residues" evidence="1">
    <location>
        <begin position="1"/>
        <end position="12"/>
    </location>
</feature>
<dbReference type="InterPro" id="IPR015946">
    <property type="entry name" value="KH_dom-like_a/b"/>
</dbReference>
<feature type="compositionally biased region" description="Low complexity" evidence="1">
    <location>
        <begin position="29"/>
        <end position="40"/>
    </location>
</feature>
<dbReference type="HAMAP" id="MF_00003">
    <property type="entry name" value="RbfA"/>
    <property type="match status" value="1"/>
</dbReference>
<evidence type="ECO:0000313" key="2">
    <source>
        <dbReference type="EMBL" id="CAB4907694.1"/>
    </source>
</evidence>
<feature type="compositionally biased region" description="Gly residues" evidence="1">
    <location>
        <begin position="13"/>
        <end position="28"/>
    </location>
</feature>
<name>A0A6J7LK46_9ZZZZ</name>
<feature type="region of interest" description="Disordered" evidence="1">
    <location>
        <begin position="1"/>
        <end position="51"/>
    </location>
</feature>
<dbReference type="EMBL" id="CAFBMJ010000090">
    <property type="protein sequence ID" value="CAB4907694.1"/>
    <property type="molecule type" value="Genomic_DNA"/>
</dbReference>
<evidence type="ECO:0000256" key="1">
    <source>
        <dbReference type="SAM" id="MobiDB-lite"/>
    </source>
</evidence>
<gene>
    <name evidence="2" type="ORF">UFOPK3573_01023</name>
    <name evidence="3" type="ORF">UFOPK3879_01167</name>
</gene>
<evidence type="ECO:0000313" key="3">
    <source>
        <dbReference type="EMBL" id="CAB4966179.1"/>
    </source>
</evidence>
<dbReference type="EMBL" id="CAFBNR010000063">
    <property type="protein sequence ID" value="CAB4966179.1"/>
    <property type="molecule type" value="Genomic_DNA"/>
</dbReference>
<dbReference type="InterPro" id="IPR023799">
    <property type="entry name" value="RbfA_dom_sf"/>
</dbReference>
<dbReference type="SUPFAM" id="SSF89919">
    <property type="entry name" value="Ribosome-binding factor A, RbfA"/>
    <property type="match status" value="1"/>
</dbReference>
<sequence length="174" mass="19193">MTRRERGSDGRGDGGNSGRSGGKAGGQSRGKSAGKSGGRSNSRKHSYPRAARISETVREVVAEELVRIDDDRLAFVTVTSIDVDSEMNRGIVFYDSLQGEEGDKQILEALNENRKRLQSAIATQIHARRTPILEFRPDDGIRAAARIDEVLRNDPMRTRNLESDSNDALHTDNE</sequence>
<dbReference type="AlphaFoldDB" id="A0A6J7LK46"/>
<proteinExistence type="inferred from homology"/>
<dbReference type="GO" id="GO:0005829">
    <property type="term" value="C:cytosol"/>
    <property type="evidence" value="ECO:0007669"/>
    <property type="project" value="TreeGrafter"/>
</dbReference>
<organism evidence="3">
    <name type="scientific">freshwater metagenome</name>
    <dbReference type="NCBI Taxonomy" id="449393"/>
    <lineage>
        <taxon>unclassified sequences</taxon>
        <taxon>metagenomes</taxon>
        <taxon>ecological metagenomes</taxon>
    </lineage>
</organism>
<dbReference type="Pfam" id="PF02033">
    <property type="entry name" value="RBFA"/>
    <property type="match status" value="1"/>
</dbReference>
<dbReference type="Gene3D" id="3.30.300.20">
    <property type="match status" value="1"/>
</dbReference>
<dbReference type="PANTHER" id="PTHR33515">
    <property type="entry name" value="RIBOSOME-BINDING FACTOR A, CHLOROPLASTIC-RELATED"/>
    <property type="match status" value="1"/>
</dbReference>
<reference evidence="3" key="1">
    <citation type="submission" date="2020-05" db="EMBL/GenBank/DDBJ databases">
        <authorList>
            <person name="Chiriac C."/>
            <person name="Salcher M."/>
            <person name="Ghai R."/>
            <person name="Kavagutti S V."/>
        </authorList>
    </citation>
    <scope>NUCLEOTIDE SEQUENCE</scope>
</reference>
<dbReference type="GO" id="GO:0043024">
    <property type="term" value="F:ribosomal small subunit binding"/>
    <property type="evidence" value="ECO:0007669"/>
    <property type="project" value="TreeGrafter"/>
</dbReference>
<dbReference type="PANTHER" id="PTHR33515:SF1">
    <property type="entry name" value="RIBOSOME-BINDING FACTOR A, CHLOROPLASTIC-RELATED"/>
    <property type="match status" value="1"/>
</dbReference>
<accession>A0A6J7LK46</accession>
<dbReference type="GO" id="GO:0006364">
    <property type="term" value="P:rRNA processing"/>
    <property type="evidence" value="ECO:0007669"/>
    <property type="project" value="InterPro"/>
</dbReference>
<dbReference type="InterPro" id="IPR000238">
    <property type="entry name" value="RbfA"/>
</dbReference>